<evidence type="ECO:0000256" key="9">
    <source>
        <dbReference type="ARBA" id="ARBA00037295"/>
    </source>
</evidence>
<feature type="transmembrane region" description="Helical" evidence="11">
    <location>
        <begin position="117"/>
        <end position="140"/>
    </location>
</feature>
<dbReference type="FunFam" id="1.20.1250.20:FF:000001">
    <property type="entry name" value="Dicarboxylate MFS transporter"/>
    <property type="match status" value="1"/>
</dbReference>
<evidence type="ECO:0000256" key="8">
    <source>
        <dbReference type="ARBA" id="ARBA00023136"/>
    </source>
</evidence>
<dbReference type="Pfam" id="PF07690">
    <property type="entry name" value="MFS_1"/>
    <property type="match status" value="1"/>
</dbReference>
<dbReference type="InterPro" id="IPR036259">
    <property type="entry name" value="MFS_trans_sf"/>
</dbReference>
<feature type="transmembrane region" description="Helical" evidence="11">
    <location>
        <begin position="193"/>
        <end position="212"/>
    </location>
</feature>
<evidence type="ECO:0000256" key="3">
    <source>
        <dbReference type="ARBA" id="ARBA00022448"/>
    </source>
</evidence>
<feature type="transmembrane region" description="Helical" evidence="11">
    <location>
        <begin position="372"/>
        <end position="393"/>
    </location>
</feature>
<keyword evidence="14" id="KW-1185">Reference proteome</keyword>
<dbReference type="AlphaFoldDB" id="A0A543D3N7"/>
<keyword evidence="7 11" id="KW-1133">Transmembrane helix</keyword>
<dbReference type="PANTHER" id="PTHR43528">
    <property type="entry name" value="ALPHA-KETOGLUTARATE PERMEASE"/>
    <property type="match status" value="1"/>
</dbReference>
<dbReference type="InterPro" id="IPR011701">
    <property type="entry name" value="MFS"/>
</dbReference>
<evidence type="ECO:0000256" key="11">
    <source>
        <dbReference type="SAM" id="Phobius"/>
    </source>
</evidence>
<feature type="transmembrane region" description="Helical" evidence="11">
    <location>
        <begin position="405"/>
        <end position="423"/>
    </location>
</feature>
<proteinExistence type="inferred from homology"/>
<keyword evidence="5 11" id="KW-0812">Transmembrane</keyword>
<evidence type="ECO:0000256" key="4">
    <source>
        <dbReference type="ARBA" id="ARBA00022475"/>
    </source>
</evidence>
<evidence type="ECO:0000313" key="13">
    <source>
        <dbReference type="EMBL" id="TQM03950.1"/>
    </source>
</evidence>
<dbReference type="InterPro" id="IPR020846">
    <property type="entry name" value="MFS_dom"/>
</dbReference>
<evidence type="ECO:0000256" key="5">
    <source>
        <dbReference type="ARBA" id="ARBA00022692"/>
    </source>
</evidence>
<gene>
    <name evidence="13" type="ORF">FB558_6975</name>
</gene>
<evidence type="ECO:0000259" key="12">
    <source>
        <dbReference type="PROSITE" id="PS50850"/>
    </source>
</evidence>
<feature type="transmembrane region" description="Helical" evidence="11">
    <location>
        <begin position="339"/>
        <end position="360"/>
    </location>
</feature>
<accession>A0A543D3N7</accession>
<feature type="transmembrane region" description="Helical" evidence="11">
    <location>
        <begin position="284"/>
        <end position="302"/>
    </location>
</feature>
<keyword evidence="6" id="KW-0769">Symport</keyword>
<evidence type="ECO:0000256" key="6">
    <source>
        <dbReference type="ARBA" id="ARBA00022847"/>
    </source>
</evidence>
<dbReference type="GO" id="GO:0005886">
    <property type="term" value="C:plasma membrane"/>
    <property type="evidence" value="ECO:0007669"/>
    <property type="project" value="UniProtKB-SubCell"/>
</dbReference>
<evidence type="ECO:0000256" key="7">
    <source>
        <dbReference type="ARBA" id="ARBA00022989"/>
    </source>
</evidence>
<dbReference type="InterPro" id="IPR005829">
    <property type="entry name" value="Sugar_transporter_CS"/>
</dbReference>
<protein>
    <recommendedName>
        <fullName evidence="10">Putative proline/betaine transporter</fullName>
    </recommendedName>
</protein>
<dbReference type="PROSITE" id="PS00216">
    <property type="entry name" value="SUGAR_TRANSPORT_1"/>
    <property type="match status" value="1"/>
</dbReference>
<keyword evidence="8 11" id="KW-0472">Membrane</keyword>
<feature type="transmembrane region" description="Helical" evidence="11">
    <location>
        <begin position="57"/>
        <end position="81"/>
    </location>
</feature>
<dbReference type="SUPFAM" id="SSF103473">
    <property type="entry name" value="MFS general substrate transporter"/>
    <property type="match status" value="1"/>
</dbReference>
<feature type="transmembrane region" description="Helical" evidence="11">
    <location>
        <begin position="246"/>
        <end position="264"/>
    </location>
</feature>
<dbReference type="EMBL" id="VFPA01000005">
    <property type="protein sequence ID" value="TQM03950.1"/>
    <property type="molecule type" value="Genomic_DNA"/>
</dbReference>
<comment type="similarity">
    <text evidence="2">Belongs to the major facilitator superfamily. Metabolite:H+ Symporter (MHS) family (TC 2.A.1.6) family.</text>
</comment>
<dbReference type="PROSITE" id="PS50850">
    <property type="entry name" value="MFS"/>
    <property type="match status" value="1"/>
</dbReference>
<dbReference type="Proteomes" id="UP000315677">
    <property type="component" value="Unassembled WGS sequence"/>
</dbReference>
<keyword evidence="3" id="KW-0813">Transport</keyword>
<sequence length="432" mass="46289">MSDRTAPPASATPAHRLPVRTLLAASVGNAIEWYDWTVYATFSIFFATQIFPSGDPALALINTLATYALAFFFRPLGGWLLGRFADLRGRRTAMLLTIVLMAGGSFIIGILPTFEMVGWLAPVLLLLARIGQGMSLGGEVSNASAYLAEIAPPARRGRYSSFFYISTGSAVLVASLLGALLTAVMSREDLAAYGWRIPFIIGGVLGLVGLWLRRAMPETDQFEENKVKAQALRHPLLMTLREHPKAVGQLIAFTLLSTLCYYTFFSALTPFAVSARGADPGQVFTALSIATALFVALQYPMGVLSDRFGRKPQLLVWSAATAVLIVPLSGLIGPGLWNMLVVFCVGLGLYTAMTSIAPAVMSELFPTELRGLGIGAWYNLTVATFGGTAPLVIQALSGAGLAHVFFWYVAGGAVLAFLVILTLPETRGQVLR</sequence>
<evidence type="ECO:0000256" key="2">
    <source>
        <dbReference type="ARBA" id="ARBA00008240"/>
    </source>
</evidence>
<keyword evidence="4" id="KW-1003">Cell membrane</keyword>
<dbReference type="RefSeq" id="WP_246106972.1">
    <property type="nucleotide sequence ID" value="NZ_VFPA01000005.1"/>
</dbReference>
<evidence type="ECO:0000256" key="1">
    <source>
        <dbReference type="ARBA" id="ARBA00004651"/>
    </source>
</evidence>
<feature type="transmembrane region" description="Helical" evidence="11">
    <location>
        <begin position="161"/>
        <end position="181"/>
    </location>
</feature>
<feature type="transmembrane region" description="Helical" evidence="11">
    <location>
        <begin position="314"/>
        <end position="333"/>
    </location>
</feature>
<comment type="subcellular location">
    <subcellularLocation>
        <location evidence="1">Cell membrane</location>
        <topology evidence="1">Multi-pass membrane protein</topology>
    </subcellularLocation>
</comment>
<dbReference type="Gene3D" id="1.20.1250.20">
    <property type="entry name" value="MFS general substrate transporter like domains"/>
    <property type="match status" value="2"/>
</dbReference>
<comment type="caution">
    <text evidence="13">The sequence shown here is derived from an EMBL/GenBank/DDBJ whole genome shotgun (WGS) entry which is preliminary data.</text>
</comment>
<dbReference type="PANTHER" id="PTHR43528:SF1">
    <property type="entry name" value="ALPHA-KETOGLUTARATE PERMEASE"/>
    <property type="match status" value="1"/>
</dbReference>
<evidence type="ECO:0000256" key="10">
    <source>
        <dbReference type="ARBA" id="ARBA00039918"/>
    </source>
</evidence>
<dbReference type="GO" id="GO:0015293">
    <property type="term" value="F:symporter activity"/>
    <property type="evidence" value="ECO:0007669"/>
    <property type="project" value="UniProtKB-KW"/>
</dbReference>
<evidence type="ECO:0000313" key="14">
    <source>
        <dbReference type="Proteomes" id="UP000315677"/>
    </source>
</evidence>
<feature type="transmembrane region" description="Helical" evidence="11">
    <location>
        <begin position="93"/>
        <end position="111"/>
    </location>
</feature>
<feature type="domain" description="Major facilitator superfamily (MFS) profile" evidence="12">
    <location>
        <begin position="21"/>
        <end position="427"/>
    </location>
</feature>
<name>A0A543D3N7_9PSEU</name>
<organism evidence="13 14">
    <name type="scientific">Pseudonocardia kunmingensis</name>
    <dbReference type="NCBI Taxonomy" id="630975"/>
    <lineage>
        <taxon>Bacteria</taxon>
        <taxon>Bacillati</taxon>
        <taxon>Actinomycetota</taxon>
        <taxon>Actinomycetes</taxon>
        <taxon>Pseudonocardiales</taxon>
        <taxon>Pseudonocardiaceae</taxon>
        <taxon>Pseudonocardia</taxon>
    </lineage>
</organism>
<reference evidence="13 14" key="1">
    <citation type="submission" date="2019-06" db="EMBL/GenBank/DDBJ databases">
        <title>Sequencing the genomes of 1000 actinobacteria strains.</title>
        <authorList>
            <person name="Klenk H.-P."/>
        </authorList>
    </citation>
    <scope>NUCLEOTIDE SEQUENCE [LARGE SCALE GENOMIC DNA]</scope>
    <source>
        <strain evidence="13 14">DSM 45301</strain>
    </source>
</reference>
<dbReference type="InterPro" id="IPR051084">
    <property type="entry name" value="H+-coupled_symporters"/>
</dbReference>
<comment type="function">
    <text evidence="9">May be a proton symporter involved in the uptake of osmolytes such as proline and glycine betaine.</text>
</comment>